<dbReference type="Gene3D" id="3.80.10.10">
    <property type="entry name" value="Ribonuclease Inhibitor"/>
    <property type="match status" value="2"/>
</dbReference>
<dbReference type="Pfam" id="PF23559">
    <property type="entry name" value="WHD_DRP"/>
    <property type="match status" value="1"/>
</dbReference>
<dbReference type="GO" id="GO:0002758">
    <property type="term" value="P:innate immune response-activating signaling pathway"/>
    <property type="evidence" value="ECO:0007669"/>
    <property type="project" value="UniProtKB-ARBA"/>
</dbReference>
<accession>A0A5J9UII4</accession>
<evidence type="ECO:0000256" key="1">
    <source>
        <dbReference type="ARBA" id="ARBA00008894"/>
    </source>
</evidence>
<keyword evidence="5" id="KW-0611">Plant defense</keyword>
<dbReference type="Gene3D" id="3.40.50.300">
    <property type="entry name" value="P-loop containing nucleotide triphosphate hydrolases"/>
    <property type="match status" value="1"/>
</dbReference>
<comment type="similarity">
    <text evidence="1">Belongs to the disease resistance NB-LRR family.</text>
</comment>
<dbReference type="PANTHER" id="PTHR23155:SF1165">
    <property type="entry name" value="OS11G0676100 PROTEIN"/>
    <property type="match status" value="1"/>
</dbReference>
<evidence type="ECO:0000256" key="6">
    <source>
        <dbReference type="ARBA" id="ARBA00023054"/>
    </source>
</evidence>
<evidence type="ECO:0000256" key="2">
    <source>
        <dbReference type="ARBA" id="ARBA00022614"/>
    </source>
</evidence>
<feature type="domain" description="NB-ARC" evidence="8">
    <location>
        <begin position="189"/>
        <end position="341"/>
    </location>
</feature>
<keyword evidence="2" id="KW-0433">Leucine-rich repeat</keyword>
<organism evidence="12 13">
    <name type="scientific">Eragrostis curvula</name>
    <name type="common">weeping love grass</name>
    <dbReference type="NCBI Taxonomy" id="38414"/>
    <lineage>
        <taxon>Eukaryota</taxon>
        <taxon>Viridiplantae</taxon>
        <taxon>Streptophyta</taxon>
        <taxon>Embryophyta</taxon>
        <taxon>Tracheophyta</taxon>
        <taxon>Spermatophyta</taxon>
        <taxon>Magnoliopsida</taxon>
        <taxon>Liliopsida</taxon>
        <taxon>Poales</taxon>
        <taxon>Poaceae</taxon>
        <taxon>PACMAD clade</taxon>
        <taxon>Chloridoideae</taxon>
        <taxon>Eragrostideae</taxon>
        <taxon>Eragrostidinae</taxon>
        <taxon>Eragrostis</taxon>
    </lineage>
</organism>
<evidence type="ECO:0000256" key="7">
    <source>
        <dbReference type="SAM" id="MobiDB-lite"/>
    </source>
</evidence>
<dbReference type="InterPro" id="IPR002182">
    <property type="entry name" value="NB-ARC"/>
</dbReference>
<feature type="domain" description="Disease resistance R13L4/SHOC-2-like LRR" evidence="11">
    <location>
        <begin position="562"/>
        <end position="850"/>
    </location>
</feature>
<sequence>MASILDSLVGSCANKFENIITEEAILILGVKQDLKELQRTMNQIQCLLYDAEQRRIEESAVRNWLGELKDAMYEADDIIDLARLEGNKLLADRPSSSINSSECTSFSFLSCLHNVRRRHKIAVRIRDFKNELDRISKLGKQFKLQNIQPEANASHVRRMKTCPLVEPNLVGKETALSCTKLVGLMLAHKEKKVYKIGVVGTGGVGKTTLAQKIYNDHRIKGTFSKKAWICISQTYSEVALMKEVLRNIGVPYRQDETIGELSTTLATAIENESFFLVLDDVWQHEVWTSLLRTPVCTAAKGTILVTSRNDTVARAIGVEAMHRVELMSEEVGWELLRKSMNINKETDVHSLKFIGTEITRMCGGLPLAIKVIASVLATKEKTENEWRKVLNRRAWSMSMLPTELSGALYLSYDDLPHHLKQCFLYCSLYPEDHNLFRDDLVRYWVAEGFVQEQDNQFLEETAEEYYYELIYRNLLLPNPHYADYSRCKMHDLLRQLAQYLSQDECFCGEPEFLESKSLSRLRRISIVTDKDSILLPYVDKEHIRARTFLIRRSKSPKVENTIFKRLPYIRVLDLTGSIIQSIPYSIGSLIHLRSLDLDGIDIACLPESIGSLINLQILNLCLCGALHCLPSGITQLCNLRRLGLAGTPINQVPKGIGRLKFLNDIGGYPVGGAKENGAKLQDGWSLEELGTLSQLWKLDLINLERASHCSSYSLLMDKKHLKQLRLHCEEDEPYSEEDVINIEKIFDMLIPPHNLEELYIYEFFGRRFPAWLDTTTNLSSVKYLNLIDCKSFVYLPPIGQLPNLKYLRIEGAAAITKIGPEFVGCGVGNPGSAEATAFPKLETLIIENMSNWHEWTFVEEEATSASKGTLEDGAATKQKGETPPPRMSLLPRLTKLALHGCPKLKALPAQLGHEATSLKEFQLRYMHSLKVVEDLSFLSELLLIAYCNDLQRVLDVPQVRELLVEDCPNLRCVEKLGNLQRLGLDESMLGVSSLWVPRLQQQCRELHGVDLDVYDWI</sequence>
<feature type="domain" description="Disease resistance protein winged helix" evidence="10">
    <location>
        <begin position="428"/>
        <end position="497"/>
    </location>
</feature>
<evidence type="ECO:0000259" key="11">
    <source>
        <dbReference type="Pfam" id="PF23598"/>
    </source>
</evidence>
<evidence type="ECO:0000259" key="8">
    <source>
        <dbReference type="Pfam" id="PF00931"/>
    </source>
</evidence>
<feature type="domain" description="Disease resistance N-terminal" evidence="9">
    <location>
        <begin position="9"/>
        <end position="89"/>
    </location>
</feature>
<name>A0A5J9UII4_9POAL</name>
<dbReference type="Gramene" id="TVU23522">
    <property type="protein sequence ID" value="TVU23522"/>
    <property type="gene ID" value="EJB05_25896"/>
</dbReference>
<evidence type="ECO:0008006" key="14">
    <source>
        <dbReference type="Google" id="ProtNLM"/>
    </source>
</evidence>
<evidence type="ECO:0000259" key="9">
    <source>
        <dbReference type="Pfam" id="PF18052"/>
    </source>
</evidence>
<dbReference type="InterPro" id="IPR027417">
    <property type="entry name" value="P-loop_NTPase"/>
</dbReference>
<dbReference type="Gene3D" id="1.10.8.430">
    <property type="entry name" value="Helical domain of apoptotic protease-activating factors"/>
    <property type="match status" value="1"/>
</dbReference>
<dbReference type="GO" id="GO:0043531">
    <property type="term" value="F:ADP binding"/>
    <property type="evidence" value="ECO:0007669"/>
    <property type="project" value="InterPro"/>
</dbReference>
<evidence type="ECO:0000256" key="3">
    <source>
        <dbReference type="ARBA" id="ARBA00022737"/>
    </source>
</evidence>
<evidence type="ECO:0000259" key="10">
    <source>
        <dbReference type="Pfam" id="PF23559"/>
    </source>
</evidence>
<evidence type="ECO:0000313" key="13">
    <source>
        <dbReference type="Proteomes" id="UP000324897"/>
    </source>
</evidence>
<dbReference type="GO" id="GO:0009626">
    <property type="term" value="P:plant-type hypersensitive response"/>
    <property type="evidence" value="ECO:0007669"/>
    <property type="project" value="UniProtKB-ARBA"/>
</dbReference>
<dbReference type="InterPro" id="IPR042197">
    <property type="entry name" value="Apaf_helical"/>
</dbReference>
<comment type="caution">
    <text evidence="12">The sequence shown here is derived from an EMBL/GenBank/DDBJ whole genome shotgun (WGS) entry which is preliminary data.</text>
</comment>
<protein>
    <recommendedName>
        <fullName evidence="14">AAA+ ATPase domain-containing protein</fullName>
    </recommendedName>
</protein>
<dbReference type="EMBL" id="RWGY01000013">
    <property type="protein sequence ID" value="TVU23522.1"/>
    <property type="molecule type" value="Genomic_DNA"/>
</dbReference>
<dbReference type="Gene3D" id="1.10.10.10">
    <property type="entry name" value="Winged helix-like DNA-binding domain superfamily/Winged helix DNA-binding domain"/>
    <property type="match status" value="1"/>
</dbReference>
<reference evidence="12 13" key="1">
    <citation type="journal article" date="2019" name="Sci. Rep.">
        <title>A high-quality genome of Eragrostis curvula grass provides insights into Poaceae evolution and supports new strategies to enhance forage quality.</title>
        <authorList>
            <person name="Carballo J."/>
            <person name="Santos B.A.C.M."/>
            <person name="Zappacosta D."/>
            <person name="Garbus I."/>
            <person name="Selva J.P."/>
            <person name="Gallo C.A."/>
            <person name="Diaz A."/>
            <person name="Albertini E."/>
            <person name="Caccamo M."/>
            <person name="Echenique V."/>
        </authorList>
    </citation>
    <scope>NUCLEOTIDE SEQUENCE [LARGE SCALE GENOMIC DNA]</scope>
    <source>
        <strain evidence="13">cv. Victoria</strain>
        <tissue evidence="12">Leaf</tissue>
    </source>
</reference>
<proteinExistence type="inferred from homology"/>
<dbReference type="Pfam" id="PF23598">
    <property type="entry name" value="LRR_14"/>
    <property type="match status" value="1"/>
</dbReference>
<dbReference type="SUPFAM" id="SSF52540">
    <property type="entry name" value="P-loop containing nucleoside triphosphate hydrolases"/>
    <property type="match status" value="1"/>
</dbReference>
<evidence type="ECO:0000256" key="5">
    <source>
        <dbReference type="ARBA" id="ARBA00022821"/>
    </source>
</evidence>
<evidence type="ECO:0000256" key="4">
    <source>
        <dbReference type="ARBA" id="ARBA00022741"/>
    </source>
</evidence>
<dbReference type="InterPro" id="IPR044974">
    <property type="entry name" value="Disease_R_plants"/>
</dbReference>
<keyword evidence="6" id="KW-0175">Coiled coil</keyword>
<keyword evidence="13" id="KW-1185">Reference proteome</keyword>
<dbReference type="AlphaFoldDB" id="A0A5J9UII4"/>
<dbReference type="InterPro" id="IPR055414">
    <property type="entry name" value="LRR_R13L4/SHOC2-like"/>
</dbReference>
<dbReference type="PANTHER" id="PTHR23155">
    <property type="entry name" value="DISEASE RESISTANCE PROTEIN RP"/>
    <property type="match status" value="1"/>
</dbReference>
<dbReference type="InterPro" id="IPR058922">
    <property type="entry name" value="WHD_DRP"/>
</dbReference>
<dbReference type="OrthoDB" id="1050628at2759"/>
<gene>
    <name evidence="12" type="ORF">EJB05_25896</name>
</gene>
<dbReference type="FunFam" id="1.10.10.10:FF:000322">
    <property type="entry name" value="Probable disease resistance protein At1g63360"/>
    <property type="match status" value="1"/>
</dbReference>
<feature type="non-terminal residue" evidence="12">
    <location>
        <position position="1"/>
    </location>
</feature>
<dbReference type="PRINTS" id="PR00364">
    <property type="entry name" value="DISEASERSIST"/>
</dbReference>
<keyword evidence="4" id="KW-0547">Nucleotide-binding</keyword>
<dbReference type="InterPro" id="IPR041118">
    <property type="entry name" value="Rx_N"/>
</dbReference>
<dbReference type="Gene3D" id="1.20.5.4130">
    <property type="match status" value="1"/>
</dbReference>
<dbReference type="InterPro" id="IPR036388">
    <property type="entry name" value="WH-like_DNA-bd_sf"/>
</dbReference>
<keyword evidence="3" id="KW-0677">Repeat</keyword>
<dbReference type="Proteomes" id="UP000324897">
    <property type="component" value="Chromosome 2"/>
</dbReference>
<dbReference type="CDD" id="cd14798">
    <property type="entry name" value="RX-CC_like"/>
    <property type="match status" value="1"/>
</dbReference>
<evidence type="ECO:0000313" key="12">
    <source>
        <dbReference type="EMBL" id="TVU23522.1"/>
    </source>
</evidence>
<dbReference type="Pfam" id="PF00931">
    <property type="entry name" value="NB-ARC"/>
    <property type="match status" value="1"/>
</dbReference>
<feature type="region of interest" description="Disordered" evidence="7">
    <location>
        <begin position="864"/>
        <end position="886"/>
    </location>
</feature>
<dbReference type="InterPro" id="IPR038005">
    <property type="entry name" value="RX-like_CC"/>
</dbReference>
<dbReference type="SUPFAM" id="SSF52058">
    <property type="entry name" value="L domain-like"/>
    <property type="match status" value="1"/>
</dbReference>
<dbReference type="GO" id="GO:0042742">
    <property type="term" value="P:defense response to bacterium"/>
    <property type="evidence" value="ECO:0007669"/>
    <property type="project" value="UniProtKB-ARBA"/>
</dbReference>
<dbReference type="Pfam" id="PF18052">
    <property type="entry name" value="Rx_N"/>
    <property type="match status" value="1"/>
</dbReference>
<dbReference type="InterPro" id="IPR032675">
    <property type="entry name" value="LRR_dom_sf"/>
</dbReference>